<dbReference type="AlphaFoldDB" id="A0AAX3N7V3"/>
<feature type="transmembrane region" description="Helical" evidence="1">
    <location>
        <begin position="12"/>
        <end position="35"/>
    </location>
</feature>
<keyword evidence="1" id="KW-1133">Transmembrane helix</keyword>
<feature type="transmembrane region" description="Helical" evidence="1">
    <location>
        <begin position="41"/>
        <end position="61"/>
    </location>
</feature>
<evidence type="ECO:0000313" key="5">
    <source>
        <dbReference type="Proteomes" id="UP001221519"/>
    </source>
</evidence>
<evidence type="ECO:0000256" key="1">
    <source>
        <dbReference type="SAM" id="Phobius"/>
    </source>
</evidence>
<dbReference type="Pfam" id="PF11391">
    <property type="entry name" value="DUF2798"/>
    <property type="match status" value="1"/>
</dbReference>
<dbReference type="RefSeq" id="WP_047913788.1">
    <property type="nucleotide sequence ID" value="NZ_CP118101.1"/>
</dbReference>
<sequence>MKLNKKYETIIFTFFMAFGMSCLMSFVMMSINYGFHDSFLMIWMRSWGIAFLLAFPVAYFLPKGIRRVMKRIQFVEYTRDTPQSTELK</sequence>
<protein>
    <submittedName>
        <fullName evidence="2">DUF2798 domain-containing protein</fullName>
    </submittedName>
</protein>
<evidence type="ECO:0000313" key="4">
    <source>
        <dbReference type="Proteomes" id="UP001220962"/>
    </source>
</evidence>
<evidence type="ECO:0000313" key="2">
    <source>
        <dbReference type="EMBL" id="WDH84840.1"/>
    </source>
</evidence>
<evidence type="ECO:0000313" key="3">
    <source>
        <dbReference type="EMBL" id="WDI04522.1"/>
    </source>
</evidence>
<dbReference type="PROSITE" id="PS51257">
    <property type="entry name" value="PROKAR_LIPOPROTEIN"/>
    <property type="match status" value="1"/>
</dbReference>
<dbReference type="EMBL" id="CP118101">
    <property type="protein sequence ID" value="WDH84840.1"/>
    <property type="molecule type" value="Genomic_DNA"/>
</dbReference>
<keyword evidence="1" id="KW-0812">Transmembrane</keyword>
<name>A0AAX3N7V3_9BACL</name>
<keyword evidence="1" id="KW-0472">Membrane</keyword>
<dbReference type="EMBL" id="CP118108">
    <property type="protein sequence ID" value="WDI04522.1"/>
    <property type="molecule type" value="Genomic_DNA"/>
</dbReference>
<reference evidence="2 5" key="1">
    <citation type="submission" date="2023-02" db="EMBL/GenBank/DDBJ databases">
        <title>Pathogen: clinical or host-associated sample.</title>
        <authorList>
            <person name="Hergert J."/>
            <person name="Casey R."/>
            <person name="Wagner J."/>
            <person name="Young E.L."/>
            <person name="Oakeson K.F."/>
        </authorList>
    </citation>
    <scope>NUCLEOTIDE SEQUENCE</scope>
    <source>
        <strain evidence="3 5">2022CK-00829</strain>
        <strain evidence="2">2022CK-00830</strain>
    </source>
</reference>
<dbReference type="Proteomes" id="UP001220962">
    <property type="component" value="Chromosome"/>
</dbReference>
<gene>
    <name evidence="2" type="ORF">PUW23_11750</name>
    <name evidence="3" type="ORF">PUW25_11435</name>
</gene>
<keyword evidence="5" id="KW-1185">Reference proteome</keyword>
<accession>A0AAX3N7V3</accession>
<organism evidence="2 4">
    <name type="scientific">Paenibacillus urinalis</name>
    <dbReference type="NCBI Taxonomy" id="521520"/>
    <lineage>
        <taxon>Bacteria</taxon>
        <taxon>Bacillati</taxon>
        <taxon>Bacillota</taxon>
        <taxon>Bacilli</taxon>
        <taxon>Bacillales</taxon>
        <taxon>Paenibacillaceae</taxon>
        <taxon>Paenibacillus</taxon>
    </lineage>
</organism>
<dbReference type="Proteomes" id="UP001221519">
    <property type="component" value="Chromosome"/>
</dbReference>
<dbReference type="InterPro" id="IPR021529">
    <property type="entry name" value="DUF2798"/>
</dbReference>
<proteinExistence type="predicted"/>